<dbReference type="RefSeq" id="WP_157891132.1">
    <property type="nucleotide sequence ID" value="NZ_CBCRZA010000009.1"/>
</dbReference>
<feature type="transmembrane region" description="Helical" evidence="1">
    <location>
        <begin position="31"/>
        <end position="48"/>
    </location>
</feature>
<evidence type="ECO:0000313" key="3">
    <source>
        <dbReference type="Proteomes" id="UP000194154"/>
    </source>
</evidence>
<name>A0A1W7AEQ7_9STAP</name>
<sequence length="56" mass="6476">MKLLLKFILYTLLATVFVTQATDHAVIQEYLIYFFALGSFVVFGFELIKLEEKGEL</sequence>
<evidence type="ECO:0000313" key="2">
    <source>
        <dbReference type="EMBL" id="ARQ08084.1"/>
    </source>
</evidence>
<dbReference type="KEGG" id="mcak:MCCS_25280"/>
<reference evidence="2 3" key="1">
    <citation type="journal article" date="2017" name="Int. J. Syst. Evol. Microbiol.">
        <title>Macrococcus canis sp. nov., a skin bacterium associated with infections in dogs.</title>
        <authorList>
            <person name="Gobeli Brawand S."/>
            <person name="Cotting K."/>
            <person name="Gomez-Sanz E."/>
            <person name="Collaud A."/>
            <person name="Thomann A."/>
            <person name="Brodard I."/>
            <person name="Rodriguez-Campos S."/>
            <person name="Strauss C."/>
            <person name="Perreten V."/>
        </authorList>
    </citation>
    <scope>NUCLEOTIDE SEQUENCE [LARGE SCALE GENOMIC DNA]</scope>
    <source>
        <strain evidence="2 3">KM45013</strain>
    </source>
</reference>
<dbReference type="EMBL" id="CP021059">
    <property type="protein sequence ID" value="ARQ08084.1"/>
    <property type="molecule type" value="Genomic_DNA"/>
</dbReference>
<organism evidence="2 3">
    <name type="scientific">Macrococcoides canis</name>
    <dbReference type="NCBI Taxonomy" id="1855823"/>
    <lineage>
        <taxon>Bacteria</taxon>
        <taxon>Bacillati</taxon>
        <taxon>Bacillota</taxon>
        <taxon>Bacilli</taxon>
        <taxon>Bacillales</taxon>
        <taxon>Staphylococcaceae</taxon>
        <taxon>Macrococcoides</taxon>
    </lineage>
</organism>
<dbReference type="GeneID" id="43457919"/>
<dbReference type="AlphaFoldDB" id="A0A1W7AEQ7"/>
<dbReference type="Proteomes" id="UP000194154">
    <property type="component" value="Chromosome"/>
</dbReference>
<keyword evidence="1" id="KW-0472">Membrane</keyword>
<keyword evidence="1" id="KW-1133">Transmembrane helix</keyword>
<keyword evidence="3" id="KW-1185">Reference proteome</keyword>
<gene>
    <name evidence="2" type="ORF">MCCS_25280</name>
</gene>
<protein>
    <submittedName>
        <fullName evidence="2">Uncharacterized protein</fullName>
    </submittedName>
</protein>
<evidence type="ECO:0000256" key="1">
    <source>
        <dbReference type="SAM" id="Phobius"/>
    </source>
</evidence>
<accession>A0A1W7AEQ7</accession>
<dbReference type="STRING" id="1855823.MCCS_25280"/>
<keyword evidence="1" id="KW-0812">Transmembrane</keyword>
<proteinExistence type="predicted"/>